<dbReference type="Pfam" id="PF01554">
    <property type="entry name" value="MatE"/>
    <property type="match status" value="1"/>
</dbReference>
<dbReference type="PANTHER" id="PTHR43298:SF2">
    <property type="entry name" value="FMN_FAD EXPORTER YEEO-RELATED"/>
    <property type="match status" value="1"/>
</dbReference>
<dbReference type="GO" id="GO:0015297">
    <property type="term" value="F:antiporter activity"/>
    <property type="evidence" value="ECO:0007669"/>
    <property type="project" value="InterPro"/>
</dbReference>
<dbReference type="InterPro" id="IPR050222">
    <property type="entry name" value="MATE_MdtK"/>
</dbReference>
<gene>
    <name evidence="3" type="ORF">S03H2_35019</name>
</gene>
<name>X1GQ69_9ZZZZ</name>
<keyword evidence="2" id="KW-0812">Transmembrane</keyword>
<dbReference type="InterPro" id="IPR002528">
    <property type="entry name" value="MATE_fam"/>
</dbReference>
<accession>X1GQ69</accession>
<organism evidence="3">
    <name type="scientific">marine sediment metagenome</name>
    <dbReference type="NCBI Taxonomy" id="412755"/>
    <lineage>
        <taxon>unclassified sequences</taxon>
        <taxon>metagenomes</taxon>
        <taxon>ecological metagenomes</taxon>
    </lineage>
</organism>
<dbReference type="PANTHER" id="PTHR43298">
    <property type="entry name" value="MULTIDRUG RESISTANCE PROTEIN NORM-RELATED"/>
    <property type="match status" value="1"/>
</dbReference>
<evidence type="ECO:0008006" key="4">
    <source>
        <dbReference type="Google" id="ProtNLM"/>
    </source>
</evidence>
<feature type="transmembrane region" description="Helical" evidence="2">
    <location>
        <begin position="25"/>
        <end position="58"/>
    </location>
</feature>
<dbReference type="AlphaFoldDB" id="X1GQ69"/>
<feature type="transmembrane region" description="Helical" evidence="2">
    <location>
        <begin position="70"/>
        <end position="92"/>
    </location>
</feature>
<dbReference type="GO" id="GO:0005886">
    <property type="term" value="C:plasma membrane"/>
    <property type="evidence" value="ECO:0007669"/>
    <property type="project" value="TreeGrafter"/>
</dbReference>
<evidence type="ECO:0000313" key="3">
    <source>
        <dbReference type="EMBL" id="GAH60016.1"/>
    </source>
</evidence>
<protein>
    <recommendedName>
        <fullName evidence="4">Polysaccharide biosynthesis protein C-terminal domain-containing protein</fullName>
    </recommendedName>
</protein>
<reference evidence="3" key="1">
    <citation type="journal article" date="2014" name="Front. Microbiol.">
        <title>High frequency of phylogenetically diverse reductive dehalogenase-homologous genes in deep subseafloor sedimentary metagenomes.</title>
        <authorList>
            <person name="Kawai M."/>
            <person name="Futagami T."/>
            <person name="Toyoda A."/>
            <person name="Takaki Y."/>
            <person name="Nishi S."/>
            <person name="Hori S."/>
            <person name="Arai W."/>
            <person name="Tsubouchi T."/>
            <person name="Morono Y."/>
            <person name="Uchiyama I."/>
            <person name="Ito T."/>
            <person name="Fujiyama A."/>
            <person name="Inagaki F."/>
            <person name="Takami H."/>
        </authorList>
    </citation>
    <scope>NUCLEOTIDE SEQUENCE</scope>
    <source>
        <strain evidence="3">Expedition CK06-06</strain>
    </source>
</reference>
<evidence type="ECO:0000256" key="1">
    <source>
        <dbReference type="ARBA" id="ARBA00022448"/>
    </source>
</evidence>
<dbReference type="EMBL" id="BARU01021395">
    <property type="protein sequence ID" value="GAH60016.1"/>
    <property type="molecule type" value="Genomic_DNA"/>
</dbReference>
<comment type="caution">
    <text evidence="3">The sequence shown here is derived from an EMBL/GenBank/DDBJ whole genome shotgun (WGS) entry which is preliminary data.</text>
</comment>
<keyword evidence="2" id="KW-0472">Membrane</keyword>
<evidence type="ECO:0000256" key="2">
    <source>
        <dbReference type="SAM" id="Phobius"/>
    </source>
</evidence>
<feature type="transmembrane region" description="Helical" evidence="2">
    <location>
        <begin position="145"/>
        <end position="167"/>
    </location>
</feature>
<sequence length="174" mass="18356">MVTSALWDLFNIVDMIFVGKLGPSAIAAVSMCGMMMGIIFTIAIGITTGTVALISRFFGAKDFKTADNVVVQTIFLAITASVIMGIGGYFLATPVIQLLGAKGNVVGLGSQYFKIISVGSFTIFITFSLTSTLRGAGDALTPMKVLIFSTVLNIILDPLLIFGIWIFPKMGVAA</sequence>
<feature type="transmembrane region" description="Helical" evidence="2">
    <location>
        <begin position="112"/>
        <end position="133"/>
    </location>
</feature>
<proteinExistence type="predicted"/>
<keyword evidence="2" id="KW-1133">Transmembrane helix</keyword>
<keyword evidence="1" id="KW-0813">Transport</keyword>
<dbReference type="GO" id="GO:0042910">
    <property type="term" value="F:xenobiotic transmembrane transporter activity"/>
    <property type="evidence" value="ECO:0007669"/>
    <property type="project" value="InterPro"/>
</dbReference>